<dbReference type="Gramene" id="TraesSYM4B03G02425410.1">
    <property type="protein sequence ID" value="TraesSYM4B03G02425410.1"/>
    <property type="gene ID" value="TraesSYM4B03G02425410"/>
</dbReference>
<protein>
    <submittedName>
        <fullName evidence="2">Uncharacterized protein</fullName>
    </submittedName>
</protein>
<dbReference type="Proteomes" id="UP000019116">
    <property type="component" value="Chromosome Un"/>
</dbReference>
<evidence type="ECO:0000256" key="1">
    <source>
        <dbReference type="SAM" id="MobiDB-lite"/>
    </source>
</evidence>
<proteinExistence type="predicted"/>
<sequence length="135" mass="14386">MASQLESLMKRLWSYLPSSLSSSRSDPPQQIPDPTGDPPAAQAGDTPAGQELPPALQVSDLEQLQSLNHIGRLDGALEPDLAGKPKLGSSTSFPRHKIHEPVGDYSSQEGSRRLAIGQPDGTHQGPVHRRGVSLP</sequence>
<feature type="compositionally biased region" description="Low complexity" evidence="1">
    <location>
        <begin position="17"/>
        <end position="28"/>
    </location>
</feature>
<dbReference type="AlphaFoldDB" id="A0A3B6UAF8"/>
<dbReference type="Gramene" id="TraesCSU02G069500.2">
    <property type="protein sequence ID" value="TraesCSU02G069500.2"/>
    <property type="gene ID" value="TraesCSU02G069500"/>
</dbReference>
<keyword evidence="3" id="KW-1185">Reference proteome</keyword>
<evidence type="ECO:0000313" key="3">
    <source>
        <dbReference type="Proteomes" id="UP000019116"/>
    </source>
</evidence>
<feature type="region of interest" description="Disordered" evidence="1">
    <location>
        <begin position="75"/>
        <end position="135"/>
    </location>
</feature>
<accession>A0A3B6UAF8</accession>
<organism evidence="2">
    <name type="scientific">Triticum aestivum</name>
    <name type="common">Wheat</name>
    <dbReference type="NCBI Taxonomy" id="4565"/>
    <lineage>
        <taxon>Eukaryota</taxon>
        <taxon>Viridiplantae</taxon>
        <taxon>Streptophyta</taxon>
        <taxon>Embryophyta</taxon>
        <taxon>Tracheophyta</taxon>
        <taxon>Spermatophyta</taxon>
        <taxon>Magnoliopsida</taxon>
        <taxon>Liliopsida</taxon>
        <taxon>Poales</taxon>
        <taxon>Poaceae</taxon>
        <taxon>BOP clade</taxon>
        <taxon>Pooideae</taxon>
        <taxon>Triticodae</taxon>
        <taxon>Triticeae</taxon>
        <taxon>Triticinae</taxon>
        <taxon>Triticum</taxon>
    </lineage>
</organism>
<reference evidence="2" key="2">
    <citation type="submission" date="2018-10" db="UniProtKB">
        <authorList>
            <consortium name="EnsemblPlants"/>
        </authorList>
    </citation>
    <scope>IDENTIFICATION</scope>
</reference>
<reference evidence="2" key="1">
    <citation type="submission" date="2018-08" db="EMBL/GenBank/DDBJ databases">
        <authorList>
            <person name="Rossello M."/>
        </authorList>
    </citation>
    <scope>NUCLEOTIDE SEQUENCE [LARGE SCALE GENOMIC DNA]</scope>
    <source>
        <strain evidence="2">cv. Chinese Spring</strain>
    </source>
</reference>
<feature type="compositionally biased region" description="Basic residues" evidence="1">
    <location>
        <begin position="126"/>
        <end position="135"/>
    </location>
</feature>
<evidence type="ECO:0000313" key="2">
    <source>
        <dbReference type="EnsemblPlants" id="TraesCSU02G069500.2"/>
    </source>
</evidence>
<feature type="region of interest" description="Disordered" evidence="1">
    <location>
        <begin position="17"/>
        <end position="54"/>
    </location>
</feature>
<dbReference type="EnsemblPlants" id="TraesCSU02G069500.2">
    <property type="protein sequence ID" value="TraesCSU02G069500.2"/>
    <property type="gene ID" value="TraesCSU02G069500"/>
</dbReference>
<name>A0A3B6UAF8_WHEAT</name>